<accession>A0A1L0D276</accession>
<organism evidence="5 6">
    <name type="scientific">Hanseniaspora guilliermondii</name>
    <dbReference type="NCBI Taxonomy" id="56406"/>
    <lineage>
        <taxon>Eukaryota</taxon>
        <taxon>Fungi</taxon>
        <taxon>Dikarya</taxon>
        <taxon>Ascomycota</taxon>
        <taxon>Saccharomycotina</taxon>
        <taxon>Saccharomycetes</taxon>
        <taxon>Saccharomycodales</taxon>
        <taxon>Saccharomycodaceae</taxon>
        <taxon>Hanseniaspora</taxon>
    </lineage>
</organism>
<dbReference type="GO" id="GO:0005758">
    <property type="term" value="C:mitochondrial intermembrane space"/>
    <property type="evidence" value="ECO:0007669"/>
    <property type="project" value="EnsemblFungi"/>
</dbReference>
<dbReference type="AlphaFoldDB" id="A0A1L0D276"/>
<dbReference type="InterPro" id="IPR008913">
    <property type="entry name" value="Znf_CHY"/>
</dbReference>
<feature type="domain" description="CHY-type" evidence="4">
    <location>
        <begin position="16"/>
        <end position="82"/>
    </location>
</feature>
<proteinExistence type="predicted"/>
<gene>
    <name evidence="5" type="ORF">HGUI_03431</name>
</gene>
<dbReference type="GO" id="GO:0008270">
    <property type="term" value="F:zinc ion binding"/>
    <property type="evidence" value="ECO:0007669"/>
    <property type="project" value="UniProtKB-KW"/>
</dbReference>
<keyword evidence="3" id="KW-0862">Zinc</keyword>
<dbReference type="PIRSF" id="PIRSF017292">
    <property type="entry name" value="UCP017292_Znf_CHY"/>
    <property type="match status" value="1"/>
</dbReference>
<name>A0A1L0D276_9ASCO</name>
<keyword evidence="1" id="KW-0479">Metal-binding</keyword>
<evidence type="ECO:0000256" key="1">
    <source>
        <dbReference type="ARBA" id="ARBA00022723"/>
    </source>
</evidence>
<keyword evidence="6" id="KW-1185">Reference proteome</keyword>
<reference evidence="6" key="1">
    <citation type="submission" date="2016-11" db="EMBL/GenBank/DDBJ databases">
        <authorList>
            <person name="Guldener U."/>
        </authorList>
    </citation>
    <scope>NUCLEOTIDE SEQUENCE [LARGE SCALE GENOMIC DNA]</scope>
</reference>
<sequence length="126" mass="14593">MVEQIVGKLVDEVSRCVHWHGEKDIIALKFKCCPDVYYPCYSCHDESNSRNHIVEKYDIVKDKDKNLIICGVCRTEMTFGQYKSTDENNLLKCYNCKSFFNPGCKYHYNLYFDNCSAESCSASIAK</sequence>
<evidence type="ECO:0000256" key="2">
    <source>
        <dbReference type="ARBA" id="ARBA00022771"/>
    </source>
</evidence>
<evidence type="ECO:0000313" key="6">
    <source>
        <dbReference type="Proteomes" id="UP000183365"/>
    </source>
</evidence>
<dbReference type="EMBL" id="FQNF01000087">
    <property type="protein sequence ID" value="SGZ41231.1"/>
    <property type="molecule type" value="Genomic_DNA"/>
</dbReference>
<evidence type="ECO:0000313" key="5">
    <source>
        <dbReference type="EMBL" id="SGZ41231.1"/>
    </source>
</evidence>
<dbReference type="GO" id="GO:0045041">
    <property type="term" value="P:protein import into mitochondrial intermembrane space"/>
    <property type="evidence" value="ECO:0007669"/>
    <property type="project" value="EnsemblFungi"/>
</dbReference>
<dbReference type="Proteomes" id="UP000183365">
    <property type="component" value="Unassembled WGS sequence"/>
</dbReference>
<evidence type="ECO:0000259" key="4">
    <source>
        <dbReference type="Pfam" id="PF05495"/>
    </source>
</evidence>
<protein>
    <submittedName>
        <fullName evidence="5">Related to Helper of Tim protein 13</fullName>
    </submittedName>
</protein>
<dbReference type="InterPro" id="IPR016694">
    <property type="entry name" value="UCP017292"/>
</dbReference>
<dbReference type="InterPro" id="IPR037274">
    <property type="entry name" value="Znf_CHY_sf"/>
</dbReference>
<keyword evidence="2" id="KW-0863">Zinc-finger</keyword>
<dbReference type="SUPFAM" id="SSF161219">
    <property type="entry name" value="CHY zinc finger-like"/>
    <property type="match status" value="1"/>
</dbReference>
<dbReference type="Pfam" id="PF05495">
    <property type="entry name" value="zf-CHY"/>
    <property type="match status" value="1"/>
</dbReference>
<dbReference type="OrthoDB" id="411372at2759"/>
<dbReference type="VEuPathDB" id="FungiDB:HGUI_03431"/>
<evidence type="ECO:0000256" key="3">
    <source>
        <dbReference type="ARBA" id="ARBA00022833"/>
    </source>
</evidence>